<keyword evidence="9" id="KW-1185">Reference proteome</keyword>
<keyword evidence="3" id="KW-0813">Transport</keyword>
<dbReference type="CDD" id="cd03257">
    <property type="entry name" value="ABC_NikE_OppD_transporters"/>
    <property type="match status" value="2"/>
</dbReference>
<dbReference type="Proteomes" id="UP000264310">
    <property type="component" value="Unassembled WGS sequence"/>
</dbReference>
<dbReference type="GO" id="GO:0015833">
    <property type="term" value="P:peptide transport"/>
    <property type="evidence" value="ECO:0007669"/>
    <property type="project" value="InterPro"/>
</dbReference>
<keyword evidence="5 8" id="KW-0067">ATP-binding</keyword>
<dbReference type="RefSeq" id="WP_116684549.1">
    <property type="nucleotide sequence ID" value="NZ_QURL01000008.1"/>
</dbReference>
<dbReference type="GO" id="GO:0055085">
    <property type="term" value="P:transmembrane transport"/>
    <property type="evidence" value="ECO:0007669"/>
    <property type="project" value="UniProtKB-ARBA"/>
</dbReference>
<feature type="domain" description="ABC transporter" evidence="7">
    <location>
        <begin position="32"/>
        <end position="281"/>
    </location>
</feature>
<dbReference type="InterPro" id="IPR003439">
    <property type="entry name" value="ABC_transporter-like_ATP-bd"/>
</dbReference>
<dbReference type="NCBIfam" id="NF008453">
    <property type="entry name" value="PRK11308.1"/>
    <property type="match status" value="2"/>
</dbReference>
<name>A0A371WZ72_9HYPH</name>
<dbReference type="InterPro" id="IPR050319">
    <property type="entry name" value="ABC_transp_ATP-bind"/>
</dbReference>
<evidence type="ECO:0000259" key="7">
    <source>
        <dbReference type="PROSITE" id="PS50893"/>
    </source>
</evidence>
<evidence type="ECO:0000313" key="9">
    <source>
        <dbReference type="Proteomes" id="UP000264310"/>
    </source>
</evidence>
<evidence type="ECO:0000256" key="4">
    <source>
        <dbReference type="ARBA" id="ARBA00022741"/>
    </source>
</evidence>
<dbReference type="InterPro" id="IPR013563">
    <property type="entry name" value="Oligopep_ABC_C"/>
</dbReference>
<organism evidence="8 9">
    <name type="scientific">Fulvimarina endophytica</name>
    <dbReference type="NCBI Taxonomy" id="2293836"/>
    <lineage>
        <taxon>Bacteria</taxon>
        <taxon>Pseudomonadati</taxon>
        <taxon>Pseudomonadota</taxon>
        <taxon>Alphaproteobacteria</taxon>
        <taxon>Hyphomicrobiales</taxon>
        <taxon>Aurantimonadaceae</taxon>
        <taxon>Fulvimarina</taxon>
    </lineage>
</organism>
<dbReference type="SMART" id="SM00382">
    <property type="entry name" value="AAA"/>
    <property type="match status" value="2"/>
</dbReference>
<dbReference type="Pfam" id="PF08352">
    <property type="entry name" value="oligo_HPY"/>
    <property type="match status" value="2"/>
</dbReference>
<dbReference type="GO" id="GO:0016887">
    <property type="term" value="F:ATP hydrolysis activity"/>
    <property type="evidence" value="ECO:0007669"/>
    <property type="project" value="InterPro"/>
</dbReference>
<comment type="similarity">
    <text evidence="2">Belongs to the ABC transporter superfamily.</text>
</comment>
<dbReference type="AlphaFoldDB" id="A0A371WZ72"/>
<dbReference type="InterPro" id="IPR017871">
    <property type="entry name" value="ABC_transporter-like_CS"/>
</dbReference>
<sequence length="608" mass="65766">MSEVKDGEPALANGPRASANGQRHGQDPVLVVSGLTVLVRGEDGPRAVVEDLSFSLSRGETLAIAGESGSGKSMTSLAIMGLLPKPGARIGGGSIRLGDRDIAGLSEGRMKAVRGRRIAMIFQEPMTSLNPVLSIGRQLTEAILAHEAIGRSEARRRAIAALRAVRIPDAEGRLKQYPHELSGGMRQRVMIAMAIALKPDVLIADEPTTALDVTVQGEVLELLRDLQRDLGTAVILITHDMGVVAEMADRVVVMKEGRAVETGEVGQLFDAPQADYTRDLLAAVPRIGEGRGRMETRALESRAAPPLVQINDLCVRFPIRSGFLSRVRANVHAVEGVSFEIAAGETLSLVGESGCGKSTTAKALAGLVDYSGDIILEGTNMAGRTSEERKAQRRKVQMIFQDPFASLDPRMTVGDLVAEPMVIHGTARREERWARVAGLFDRVGLSADQMARYPHEFSGGQRQRICIARALALRPRLIIADESVSALDVSVQARVLGLLRELQAEFGIAYLFISHDMAVVENVSDRIAVMYLGQIVEMGTRDQIFGDPQHPYTKRLIAAVPRPDPHARRRAFERAASEIPSPVRMIGDPPNRLELHDLGDGHLVASRA</sequence>
<evidence type="ECO:0000313" key="8">
    <source>
        <dbReference type="EMBL" id="RFC62281.1"/>
    </source>
</evidence>
<dbReference type="InterPro" id="IPR027417">
    <property type="entry name" value="P-loop_NTPase"/>
</dbReference>
<dbReference type="InterPro" id="IPR003593">
    <property type="entry name" value="AAA+_ATPase"/>
</dbReference>
<dbReference type="FunFam" id="3.40.50.300:FF:000016">
    <property type="entry name" value="Oligopeptide ABC transporter ATP-binding component"/>
    <property type="match status" value="2"/>
</dbReference>
<evidence type="ECO:0000256" key="3">
    <source>
        <dbReference type="ARBA" id="ARBA00022448"/>
    </source>
</evidence>
<evidence type="ECO:0000256" key="6">
    <source>
        <dbReference type="SAM" id="MobiDB-lite"/>
    </source>
</evidence>
<dbReference type="EMBL" id="QURL01000008">
    <property type="protein sequence ID" value="RFC62281.1"/>
    <property type="molecule type" value="Genomic_DNA"/>
</dbReference>
<feature type="domain" description="ABC transporter" evidence="7">
    <location>
        <begin position="319"/>
        <end position="557"/>
    </location>
</feature>
<dbReference type="Pfam" id="PF00005">
    <property type="entry name" value="ABC_tran"/>
    <property type="match status" value="2"/>
</dbReference>
<dbReference type="SUPFAM" id="SSF52540">
    <property type="entry name" value="P-loop containing nucleoside triphosphate hydrolases"/>
    <property type="match status" value="2"/>
</dbReference>
<keyword evidence="4" id="KW-0547">Nucleotide-binding</keyword>
<dbReference type="PANTHER" id="PTHR43776">
    <property type="entry name" value="TRANSPORT ATP-BINDING PROTEIN"/>
    <property type="match status" value="1"/>
</dbReference>
<proteinExistence type="inferred from homology"/>
<comment type="caution">
    <text evidence="8">The sequence shown here is derived from an EMBL/GenBank/DDBJ whole genome shotgun (WGS) entry which is preliminary data.</text>
</comment>
<dbReference type="PROSITE" id="PS00211">
    <property type="entry name" value="ABC_TRANSPORTER_1"/>
    <property type="match status" value="2"/>
</dbReference>
<dbReference type="PROSITE" id="PS50893">
    <property type="entry name" value="ABC_TRANSPORTER_2"/>
    <property type="match status" value="2"/>
</dbReference>
<evidence type="ECO:0000256" key="2">
    <source>
        <dbReference type="ARBA" id="ARBA00005417"/>
    </source>
</evidence>
<comment type="subcellular location">
    <subcellularLocation>
        <location evidence="1">Cell inner membrane</location>
        <topology evidence="1">Peripheral membrane protein</topology>
    </subcellularLocation>
</comment>
<reference evidence="8 9" key="1">
    <citation type="submission" date="2018-08" db="EMBL/GenBank/DDBJ databases">
        <title>Fulvimarina sp. 85, whole genome shotgun sequence.</title>
        <authorList>
            <person name="Tuo L."/>
        </authorList>
    </citation>
    <scope>NUCLEOTIDE SEQUENCE [LARGE SCALE GENOMIC DNA]</scope>
    <source>
        <strain evidence="8 9">85</strain>
    </source>
</reference>
<evidence type="ECO:0000256" key="1">
    <source>
        <dbReference type="ARBA" id="ARBA00004417"/>
    </source>
</evidence>
<dbReference type="Gene3D" id="3.40.50.300">
    <property type="entry name" value="P-loop containing nucleotide triphosphate hydrolases"/>
    <property type="match status" value="2"/>
</dbReference>
<gene>
    <name evidence="8" type="ORF">DYI37_17425</name>
</gene>
<dbReference type="GO" id="GO:0005886">
    <property type="term" value="C:plasma membrane"/>
    <property type="evidence" value="ECO:0007669"/>
    <property type="project" value="UniProtKB-SubCell"/>
</dbReference>
<dbReference type="NCBIfam" id="NF007739">
    <property type="entry name" value="PRK10419.1"/>
    <property type="match status" value="2"/>
</dbReference>
<dbReference type="OrthoDB" id="9805488at2"/>
<feature type="region of interest" description="Disordered" evidence="6">
    <location>
        <begin position="1"/>
        <end position="25"/>
    </location>
</feature>
<protein>
    <submittedName>
        <fullName evidence="8">ABC transporter ATP-binding protein</fullName>
    </submittedName>
</protein>
<dbReference type="GO" id="GO:0005524">
    <property type="term" value="F:ATP binding"/>
    <property type="evidence" value="ECO:0007669"/>
    <property type="project" value="UniProtKB-KW"/>
</dbReference>
<accession>A0A371WZ72</accession>
<evidence type="ECO:0000256" key="5">
    <source>
        <dbReference type="ARBA" id="ARBA00022840"/>
    </source>
</evidence>
<dbReference type="PANTHER" id="PTHR43776:SF7">
    <property type="entry name" value="D,D-DIPEPTIDE TRANSPORT ATP-BINDING PROTEIN DDPF-RELATED"/>
    <property type="match status" value="1"/>
</dbReference>